<reference evidence="5 6" key="1">
    <citation type="submission" date="2018-02" db="EMBL/GenBank/DDBJ databases">
        <title>Draft genome sequences of Elsinoe sp., causing black scab on jojoba.</title>
        <authorList>
            <person name="Stodart B."/>
            <person name="Jeffress S."/>
            <person name="Ash G."/>
            <person name="Arun Chinnappa K."/>
        </authorList>
    </citation>
    <scope>NUCLEOTIDE SEQUENCE [LARGE SCALE GENOMIC DNA]</scope>
    <source>
        <strain evidence="5 6">Hillstone_2</strain>
    </source>
</reference>
<evidence type="ECO:0000259" key="4">
    <source>
        <dbReference type="PROSITE" id="PS51294"/>
    </source>
</evidence>
<feature type="domain" description="Myb-like" evidence="3">
    <location>
        <begin position="199"/>
        <end position="254"/>
    </location>
</feature>
<evidence type="ECO:0000259" key="3">
    <source>
        <dbReference type="PROSITE" id="PS50090"/>
    </source>
</evidence>
<feature type="region of interest" description="Disordered" evidence="2">
    <location>
        <begin position="286"/>
        <end position="317"/>
    </location>
</feature>
<protein>
    <submittedName>
        <fullName evidence="5">Myb-like DNA-binding domain-containing protein 5</fullName>
    </submittedName>
</protein>
<dbReference type="InterPro" id="IPR009057">
    <property type="entry name" value="Homeodomain-like_sf"/>
</dbReference>
<dbReference type="PANTHER" id="PTHR46734">
    <property type="entry name" value="TELOMERIC REPEAT-BINDING FACTOR 1 TERF1"/>
    <property type="match status" value="1"/>
</dbReference>
<feature type="domain" description="HTH myb-type" evidence="4">
    <location>
        <begin position="203"/>
        <end position="258"/>
    </location>
</feature>
<feature type="region of interest" description="Disordered" evidence="2">
    <location>
        <begin position="1"/>
        <end position="108"/>
    </location>
</feature>
<dbReference type="SMART" id="SM00717">
    <property type="entry name" value="SANT"/>
    <property type="match status" value="2"/>
</dbReference>
<evidence type="ECO:0000313" key="6">
    <source>
        <dbReference type="Proteomes" id="UP000308133"/>
    </source>
</evidence>
<feature type="compositionally biased region" description="Polar residues" evidence="2">
    <location>
        <begin position="27"/>
        <end position="42"/>
    </location>
</feature>
<proteinExistence type="predicted"/>
<accession>A0A4U7AXT4</accession>
<dbReference type="InterPro" id="IPR017930">
    <property type="entry name" value="Myb_dom"/>
</dbReference>
<evidence type="ECO:0000256" key="2">
    <source>
        <dbReference type="SAM" id="MobiDB-lite"/>
    </source>
</evidence>
<dbReference type="InterPro" id="IPR001005">
    <property type="entry name" value="SANT/Myb"/>
</dbReference>
<evidence type="ECO:0000313" key="5">
    <source>
        <dbReference type="EMBL" id="TKX23119.1"/>
    </source>
</evidence>
<feature type="region of interest" description="Disordered" evidence="2">
    <location>
        <begin position="349"/>
        <end position="433"/>
    </location>
</feature>
<feature type="compositionally biased region" description="Basic and acidic residues" evidence="2">
    <location>
        <begin position="349"/>
        <end position="365"/>
    </location>
</feature>
<dbReference type="Proteomes" id="UP000308133">
    <property type="component" value="Unassembled WGS sequence"/>
</dbReference>
<feature type="compositionally biased region" description="Polar residues" evidence="2">
    <location>
        <begin position="8"/>
        <end position="18"/>
    </location>
</feature>
<dbReference type="InterPro" id="IPR052450">
    <property type="entry name" value="TRBD-Containing_Protein"/>
</dbReference>
<feature type="region of interest" description="Disordered" evidence="2">
    <location>
        <begin position="121"/>
        <end position="155"/>
    </location>
</feature>
<dbReference type="EMBL" id="PTQR01000057">
    <property type="protein sequence ID" value="TKX23119.1"/>
    <property type="molecule type" value="Genomic_DNA"/>
</dbReference>
<dbReference type="GO" id="GO:0003677">
    <property type="term" value="F:DNA binding"/>
    <property type="evidence" value="ECO:0007669"/>
    <property type="project" value="UniProtKB-KW"/>
</dbReference>
<dbReference type="Pfam" id="PF00249">
    <property type="entry name" value="Myb_DNA-binding"/>
    <property type="match status" value="2"/>
</dbReference>
<dbReference type="PROSITE" id="PS50090">
    <property type="entry name" value="MYB_LIKE"/>
    <property type="match status" value="2"/>
</dbReference>
<keyword evidence="1" id="KW-0539">Nucleus</keyword>
<dbReference type="PANTHER" id="PTHR46734:SF1">
    <property type="entry name" value="TELOMERIC REPEAT-BINDING FACTOR 1"/>
    <property type="match status" value="1"/>
</dbReference>
<sequence length="514" mass="57153">MSVAMTPHKTNFQPTSLDFINRPNPVEPSNISQGQGPSSSKQLESRTNEELLRVLRDSRLNKSSRDVAKELGVSHPQSPRQHQLSTGPFATSPNQDDDSPSSEGHFFSRPRDAEQARFTLPPPTQQSLKRQRHQVPPVLQGLHQPPPNAGLLPSIDAENRQPIHRNQGAETAIRLDNPVPEPERPQKTVVIKLPSNATPRPTRRNKWTDEETHALLQGVRRFGAGSWKKILTCSDYSFNHRTATDLKDRFRVVCSNKEMLMHFKIYAEYMKNPPDLTQDSHLAAAAEARAADNQSKDSSCDQSDLPRAKRRQRTKWSEEEDAALLRGFGRYGPSWTSIQLDPVLKKRTPTDIRDRIRTRFSEEYTKAGLAPKPSKPRTQMRSQPKPAPSRQSTSSLPKLMIAPSNRTEQAPSATTSASRSALPPSSSLPPMDDSWYTDVPIPFDSTHRLAHLLNNNHDANTSLPSLPSILPPIGPTEQHDHNTCNQPQSIDPLVTVLGKTGGYSNIQHGAGGAT</sequence>
<name>A0A4U7AXT4_9PEZI</name>
<dbReference type="Gene3D" id="1.10.246.220">
    <property type="match status" value="1"/>
</dbReference>
<feature type="compositionally biased region" description="Basic and acidic residues" evidence="2">
    <location>
        <begin position="43"/>
        <end position="69"/>
    </location>
</feature>
<feature type="domain" description="HTH myb-type" evidence="4">
    <location>
        <begin position="308"/>
        <end position="364"/>
    </location>
</feature>
<dbReference type="Gene3D" id="1.10.10.60">
    <property type="entry name" value="Homeodomain-like"/>
    <property type="match status" value="1"/>
</dbReference>
<organism evidence="5 6">
    <name type="scientific">Elsinoe australis</name>
    <dbReference type="NCBI Taxonomy" id="40998"/>
    <lineage>
        <taxon>Eukaryota</taxon>
        <taxon>Fungi</taxon>
        <taxon>Dikarya</taxon>
        <taxon>Ascomycota</taxon>
        <taxon>Pezizomycotina</taxon>
        <taxon>Dothideomycetes</taxon>
        <taxon>Dothideomycetidae</taxon>
        <taxon>Myriangiales</taxon>
        <taxon>Elsinoaceae</taxon>
        <taxon>Elsinoe</taxon>
    </lineage>
</organism>
<comment type="caution">
    <text evidence="5">The sequence shown here is derived from an EMBL/GenBank/DDBJ whole genome shotgun (WGS) entry which is preliminary data.</text>
</comment>
<feature type="compositionally biased region" description="Polar residues" evidence="2">
    <location>
        <begin position="75"/>
        <end position="94"/>
    </location>
</feature>
<feature type="compositionally biased region" description="Low complexity" evidence="2">
    <location>
        <begin position="410"/>
        <end position="430"/>
    </location>
</feature>
<keyword evidence="5" id="KW-0238">DNA-binding</keyword>
<dbReference type="SUPFAM" id="SSF46689">
    <property type="entry name" value="Homeodomain-like"/>
    <property type="match status" value="2"/>
</dbReference>
<dbReference type="AlphaFoldDB" id="A0A4U7AXT4"/>
<dbReference type="PROSITE" id="PS51294">
    <property type="entry name" value="HTH_MYB"/>
    <property type="match status" value="2"/>
</dbReference>
<dbReference type="CDD" id="cd11660">
    <property type="entry name" value="SANT_TRF"/>
    <property type="match status" value="2"/>
</dbReference>
<evidence type="ECO:0000256" key="1">
    <source>
        <dbReference type="ARBA" id="ARBA00023242"/>
    </source>
</evidence>
<feature type="domain" description="Myb-like" evidence="3">
    <location>
        <begin position="308"/>
        <end position="360"/>
    </location>
</feature>
<feature type="compositionally biased region" description="Basic and acidic residues" evidence="2">
    <location>
        <begin position="294"/>
        <end position="307"/>
    </location>
</feature>
<gene>
    <name evidence="5" type="ORF">C1H76_4667</name>
</gene>